<reference evidence="2 3" key="1">
    <citation type="submission" date="2015-06" db="EMBL/GenBank/DDBJ databases">
        <title>Improved classification and identification of acetic acid bacteria using matrix-assisted laser desorption/ionization time-of-flight mass spectrometry; Gluconobacter nephelii and Gluconobacter uchimurae are later heterotypic synonyms of Gluconobacter japonicus and Gluconobacter oxydans, respectively.</title>
        <authorList>
            <person name="Li L."/>
            <person name="Cleenwerck I."/>
            <person name="De Vuyst L."/>
            <person name="Vandamme P."/>
        </authorList>
    </citation>
    <scope>NUCLEOTIDE SEQUENCE [LARGE SCALE GENOMIC DNA]</scope>
    <source>
        <strain evidence="2 3">LMG 1699</strain>
    </source>
</reference>
<feature type="transmembrane region" description="Helical" evidence="1">
    <location>
        <begin position="6"/>
        <end position="24"/>
    </location>
</feature>
<keyword evidence="1" id="KW-1133">Transmembrane helix</keyword>
<dbReference type="AlphaFoldDB" id="A0A149UM94"/>
<name>A0A149UM94_9PROT</name>
<evidence type="ECO:0000313" key="3">
    <source>
        <dbReference type="Proteomes" id="UP000075377"/>
    </source>
</evidence>
<protein>
    <submittedName>
        <fullName evidence="2">Uncharacterized protein</fullName>
    </submittedName>
</protein>
<gene>
    <name evidence="2" type="ORF">AD951_08415</name>
</gene>
<dbReference type="PATRIC" id="fig|178901.14.peg.561"/>
<evidence type="ECO:0000256" key="1">
    <source>
        <dbReference type="SAM" id="Phobius"/>
    </source>
</evidence>
<keyword evidence="1" id="KW-0812">Transmembrane</keyword>
<evidence type="ECO:0000313" key="2">
    <source>
        <dbReference type="EMBL" id="KXV69052.1"/>
    </source>
</evidence>
<dbReference type="OrthoDB" id="9893969at2"/>
<dbReference type="EMBL" id="LHZX01000296">
    <property type="protein sequence ID" value="KXV69052.1"/>
    <property type="molecule type" value="Genomic_DNA"/>
</dbReference>
<sequence length="160" mass="17707">MEHQTLLQVLVFVLMLLILGIVLLQAKSMMGKRKILNIQPGVLMEKEGWDAFLWVSSSAPQNFYVVPAVRVVDAFPVLASDKSKLIGRFLEVFNPLADIILDAVVVSYDTGMVVAIAQRPNDKHIRHIKQVAFDAGVPLIDVDLAKTIPWEKLNASVSST</sequence>
<dbReference type="RefSeq" id="WP_061501122.1">
    <property type="nucleotide sequence ID" value="NZ_LHZX01000296.1"/>
</dbReference>
<proteinExistence type="predicted"/>
<keyword evidence="1" id="KW-0472">Membrane</keyword>
<dbReference type="Proteomes" id="UP000075377">
    <property type="component" value="Unassembled WGS sequence"/>
</dbReference>
<accession>A0A149UM94</accession>
<comment type="caution">
    <text evidence="2">The sequence shown here is derived from an EMBL/GenBank/DDBJ whole genome shotgun (WGS) entry which is preliminary data.</text>
</comment>
<organism evidence="2 3">
    <name type="scientific">Acetobacter malorum</name>
    <dbReference type="NCBI Taxonomy" id="178901"/>
    <lineage>
        <taxon>Bacteria</taxon>
        <taxon>Pseudomonadati</taxon>
        <taxon>Pseudomonadota</taxon>
        <taxon>Alphaproteobacteria</taxon>
        <taxon>Acetobacterales</taxon>
        <taxon>Acetobacteraceae</taxon>
        <taxon>Acetobacter</taxon>
    </lineage>
</organism>